<dbReference type="EMBL" id="LWSA01000093">
    <property type="protein sequence ID" value="OCX73825.1"/>
    <property type="molecule type" value="Genomic_DNA"/>
</dbReference>
<dbReference type="STRING" id="930.GCA_002079865_02768"/>
<dbReference type="RefSeq" id="WP_024895094.1">
    <property type="nucleotide sequence ID" value="NZ_LWRZ01000123.1"/>
</dbReference>
<comment type="caution">
    <text evidence="2">The sequence shown here is derived from an EMBL/GenBank/DDBJ whole genome shotgun (WGS) entry which is preliminary data.</text>
</comment>
<protein>
    <submittedName>
        <fullName evidence="2">AAA family ATPase</fullName>
    </submittedName>
</protein>
<dbReference type="InterPro" id="IPR049945">
    <property type="entry name" value="AAA_22"/>
</dbReference>
<dbReference type="InterPro" id="IPR003593">
    <property type="entry name" value="AAA+_ATPase"/>
</dbReference>
<proteinExistence type="predicted"/>
<reference evidence="2 3" key="1">
    <citation type="journal article" date="2016" name="Int. J. Mol. Sci.">
        <title>Comparative genomics of the extreme acidophile Acidithiobacillus thiooxidans reveals intraspecific divergence and niche adaptation.</title>
        <authorList>
            <person name="Zhang X."/>
            <person name="Feng X."/>
            <person name="Tao J."/>
            <person name="Ma L."/>
            <person name="Xiao Y."/>
            <person name="Liang Y."/>
            <person name="Liu X."/>
            <person name="Yin H."/>
        </authorList>
    </citation>
    <scope>NUCLEOTIDE SEQUENCE [LARGE SCALE GENOMIC DNA]</scope>
    <source>
        <strain evidence="2 3">A02</strain>
    </source>
</reference>
<dbReference type="Gene3D" id="3.40.50.300">
    <property type="entry name" value="P-loop containing nucleotide triphosphate hydrolases"/>
    <property type="match status" value="1"/>
</dbReference>
<sequence>MSRTLQHFGLTQLPLGKGTAELWDDGALDPLRERFQWLLQSPGVGLLTGEPGVGKTAALRSLTASLNPHRYRVIYQADTDFGRIDIYRGLARSLGVEPSYRRAQLWKNLKERIHDLMDNKQVLPVWIIDEAQNLPPEFFRDFPAFLNFAFDSRNMLTVWLAGHPHLAQTLDRVLYAALASRIQVRIRLAPVIERERFAALVLHALKSAGCQHTLLSDSGLELLRQASKGFPRQAGNILHTALRLAVPKGLNHLPDDLLQTAIEALR</sequence>
<evidence type="ECO:0000313" key="3">
    <source>
        <dbReference type="Proteomes" id="UP000094893"/>
    </source>
</evidence>
<dbReference type="CDD" id="cd00009">
    <property type="entry name" value="AAA"/>
    <property type="match status" value="1"/>
</dbReference>
<dbReference type="Pfam" id="PF13401">
    <property type="entry name" value="AAA_22"/>
    <property type="match status" value="1"/>
</dbReference>
<dbReference type="Proteomes" id="UP000094893">
    <property type="component" value="Unassembled WGS sequence"/>
</dbReference>
<name>A0A1C2IIP3_ACITH</name>
<dbReference type="InterPro" id="IPR027417">
    <property type="entry name" value="P-loop_NTPase"/>
</dbReference>
<organism evidence="2 3">
    <name type="scientific">Acidithiobacillus thiooxidans</name>
    <name type="common">Thiobacillus thiooxidans</name>
    <dbReference type="NCBI Taxonomy" id="930"/>
    <lineage>
        <taxon>Bacteria</taxon>
        <taxon>Pseudomonadati</taxon>
        <taxon>Pseudomonadota</taxon>
        <taxon>Acidithiobacillia</taxon>
        <taxon>Acidithiobacillales</taxon>
        <taxon>Acidithiobacillaceae</taxon>
        <taxon>Acidithiobacillus</taxon>
    </lineage>
</organism>
<evidence type="ECO:0000259" key="1">
    <source>
        <dbReference type="SMART" id="SM00382"/>
    </source>
</evidence>
<dbReference type="GO" id="GO:0016887">
    <property type="term" value="F:ATP hydrolysis activity"/>
    <property type="evidence" value="ECO:0007669"/>
    <property type="project" value="InterPro"/>
</dbReference>
<evidence type="ECO:0000313" key="2">
    <source>
        <dbReference type="EMBL" id="OCX73825.1"/>
    </source>
</evidence>
<accession>A0A1C2IIP3</accession>
<dbReference type="InterPro" id="IPR052026">
    <property type="entry name" value="ExeA_AAA_ATPase_DNA-bind"/>
</dbReference>
<dbReference type="SUPFAM" id="SSF52540">
    <property type="entry name" value="P-loop containing nucleoside triphosphate hydrolases"/>
    <property type="match status" value="1"/>
</dbReference>
<dbReference type="PANTHER" id="PTHR35894:SF1">
    <property type="entry name" value="PHOSPHORIBULOKINASE _ URIDINE KINASE FAMILY"/>
    <property type="match status" value="1"/>
</dbReference>
<dbReference type="AlphaFoldDB" id="A0A1C2IIP3"/>
<dbReference type="PANTHER" id="PTHR35894">
    <property type="entry name" value="GENERAL SECRETION PATHWAY PROTEIN A-RELATED"/>
    <property type="match status" value="1"/>
</dbReference>
<feature type="domain" description="AAA+ ATPase" evidence="1">
    <location>
        <begin position="41"/>
        <end position="188"/>
    </location>
</feature>
<dbReference type="SMART" id="SM00382">
    <property type="entry name" value="AAA"/>
    <property type="match status" value="1"/>
</dbReference>
<gene>
    <name evidence="2" type="ORF">A6P07_07275</name>
</gene>